<evidence type="ECO:0000313" key="2">
    <source>
        <dbReference type="Proteomes" id="UP000838756"/>
    </source>
</evidence>
<comment type="caution">
    <text evidence="1">The sequence shown here is derived from an EMBL/GenBank/DDBJ whole genome shotgun (WGS) entry which is preliminary data.</text>
</comment>
<gene>
    <name evidence="1" type="primary">jg26703</name>
    <name evidence="1" type="ORF">PAEG_LOCUS1382</name>
</gene>
<evidence type="ECO:0000313" key="1">
    <source>
        <dbReference type="EMBL" id="CAH2208922.1"/>
    </source>
</evidence>
<feature type="non-terminal residue" evidence="1">
    <location>
        <position position="1"/>
    </location>
</feature>
<dbReference type="EMBL" id="CAKXAJ010004822">
    <property type="protein sequence ID" value="CAH2208922.1"/>
    <property type="molecule type" value="Genomic_DNA"/>
</dbReference>
<keyword evidence="2" id="KW-1185">Reference proteome</keyword>
<protein>
    <submittedName>
        <fullName evidence="1">Jg26703 protein</fullName>
    </submittedName>
</protein>
<proteinExistence type="predicted"/>
<organism evidence="1 2">
    <name type="scientific">Pararge aegeria aegeria</name>
    <dbReference type="NCBI Taxonomy" id="348720"/>
    <lineage>
        <taxon>Eukaryota</taxon>
        <taxon>Metazoa</taxon>
        <taxon>Ecdysozoa</taxon>
        <taxon>Arthropoda</taxon>
        <taxon>Hexapoda</taxon>
        <taxon>Insecta</taxon>
        <taxon>Pterygota</taxon>
        <taxon>Neoptera</taxon>
        <taxon>Endopterygota</taxon>
        <taxon>Lepidoptera</taxon>
        <taxon>Glossata</taxon>
        <taxon>Ditrysia</taxon>
        <taxon>Papilionoidea</taxon>
        <taxon>Nymphalidae</taxon>
        <taxon>Satyrinae</taxon>
        <taxon>Satyrini</taxon>
        <taxon>Parargina</taxon>
        <taxon>Pararge</taxon>
    </lineage>
</organism>
<dbReference type="AlphaFoldDB" id="A0A8S4QE71"/>
<accession>A0A8S4QE71</accession>
<dbReference type="Proteomes" id="UP000838756">
    <property type="component" value="Unassembled WGS sequence"/>
</dbReference>
<name>A0A8S4QE71_9NEOP</name>
<reference evidence="1" key="1">
    <citation type="submission" date="2022-03" db="EMBL/GenBank/DDBJ databases">
        <authorList>
            <person name="Lindestad O."/>
        </authorList>
    </citation>
    <scope>NUCLEOTIDE SEQUENCE</scope>
</reference>
<sequence>IIITLQEIKTELWYDVDAHPAEVVPHEVVDHCGSHAARAKGARVELVRGPLDPAGLRRRAVHQHQCVHL</sequence>